<dbReference type="GO" id="GO:0052621">
    <property type="term" value="F:diguanylate cyclase activity"/>
    <property type="evidence" value="ECO:0007669"/>
    <property type="project" value="UniProtKB-EC"/>
</dbReference>
<feature type="transmembrane region" description="Helical" evidence="3">
    <location>
        <begin position="24"/>
        <end position="45"/>
    </location>
</feature>
<dbReference type="Pfam" id="PF00990">
    <property type="entry name" value="GGDEF"/>
    <property type="match status" value="1"/>
</dbReference>
<comment type="caution">
    <text evidence="5">The sequence shown here is derived from an EMBL/GenBank/DDBJ whole genome shotgun (WGS) entry which is preliminary data.</text>
</comment>
<evidence type="ECO:0000256" key="1">
    <source>
        <dbReference type="ARBA" id="ARBA00012528"/>
    </source>
</evidence>
<name>A0ABT9G2G1_LEPDI</name>
<feature type="transmembrane region" description="Helical" evidence="3">
    <location>
        <begin position="109"/>
        <end position="141"/>
    </location>
</feature>
<dbReference type="PANTHER" id="PTHR45138:SF9">
    <property type="entry name" value="DIGUANYLATE CYCLASE DGCM-RELATED"/>
    <property type="match status" value="1"/>
</dbReference>
<feature type="transmembrane region" description="Helical" evidence="3">
    <location>
        <begin position="153"/>
        <end position="172"/>
    </location>
</feature>
<proteinExistence type="predicted"/>
<dbReference type="InterPro" id="IPR029787">
    <property type="entry name" value="Nucleotide_cyclase"/>
</dbReference>
<dbReference type="InterPro" id="IPR050469">
    <property type="entry name" value="Diguanylate_Cyclase"/>
</dbReference>
<dbReference type="PROSITE" id="PS50887">
    <property type="entry name" value="GGDEF"/>
    <property type="match status" value="1"/>
</dbReference>
<keyword evidence="6" id="KW-1185">Reference proteome</keyword>
<keyword evidence="5" id="KW-0548">Nucleotidyltransferase</keyword>
<dbReference type="Proteomes" id="UP001235760">
    <property type="component" value="Unassembled WGS sequence"/>
</dbReference>
<dbReference type="InterPro" id="IPR043128">
    <property type="entry name" value="Rev_trsase/Diguanyl_cyclase"/>
</dbReference>
<sequence length="375" mass="41054">MERFLFGDVHFGESEEYSAFQYRFLIVLMLGSIVFAMLFVGAALLDAHPLPAGHLAALLAYLPVTIGLLLLLRGACQRRLAVTLCHYAATLALFLSALLQVPWNELRVLWFYTAIPSAYILLGCRAGLLVTSSLVLGFALVNPRLAQPYSRHALVTGIVVLVFLGFFFHVYVDRSIAYFQRMREAIERLRQLSQHDTLTGALNARAYYEQGDRLILASRRVGQPCSLLFVDLDHFKAVNDTLGHAAGDAVLRAVAERITATVRRSDLVGRIGGEEFSVLLPHTDAGQALVLAEKLRAAVEAMPTPIAGRALRVTASIGVSIGREADESILEIQQRADRAMYQAKAMGRNRVTLFDAMQVWAHGPPTPAGMAGPNG</sequence>
<keyword evidence="3" id="KW-0812">Transmembrane</keyword>
<feature type="transmembrane region" description="Helical" evidence="3">
    <location>
        <begin position="51"/>
        <end position="72"/>
    </location>
</feature>
<keyword evidence="3" id="KW-1133">Transmembrane helix</keyword>
<dbReference type="Gene3D" id="3.30.70.270">
    <property type="match status" value="1"/>
</dbReference>
<evidence type="ECO:0000313" key="6">
    <source>
        <dbReference type="Proteomes" id="UP001235760"/>
    </source>
</evidence>
<dbReference type="SUPFAM" id="SSF55073">
    <property type="entry name" value="Nucleotide cyclase"/>
    <property type="match status" value="1"/>
</dbReference>
<feature type="transmembrane region" description="Helical" evidence="3">
    <location>
        <begin position="84"/>
        <end position="103"/>
    </location>
</feature>
<keyword evidence="5" id="KW-0808">Transferase</keyword>
<dbReference type="RefSeq" id="WP_305749214.1">
    <property type="nucleotide sequence ID" value="NZ_JAUZEE010000003.1"/>
</dbReference>
<evidence type="ECO:0000256" key="2">
    <source>
        <dbReference type="ARBA" id="ARBA00034247"/>
    </source>
</evidence>
<evidence type="ECO:0000313" key="5">
    <source>
        <dbReference type="EMBL" id="MDP4300676.1"/>
    </source>
</evidence>
<dbReference type="SMART" id="SM00267">
    <property type="entry name" value="GGDEF"/>
    <property type="match status" value="1"/>
</dbReference>
<evidence type="ECO:0000256" key="3">
    <source>
        <dbReference type="SAM" id="Phobius"/>
    </source>
</evidence>
<dbReference type="NCBIfam" id="TIGR00254">
    <property type="entry name" value="GGDEF"/>
    <property type="match status" value="1"/>
</dbReference>
<comment type="catalytic activity">
    <reaction evidence="2">
        <text>2 GTP = 3',3'-c-di-GMP + 2 diphosphate</text>
        <dbReference type="Rhea" id="RHEA:24898"/>
        <dbReference type="ChEBI" id="CHEBI:33019"/>
        <dbReference type="ChEBI" id="CHEBI:37565"/>
        <dbReference type="ChEBI" id="CHEBI:58805"/>
        <dbReference type="EC" id="2.7.7.65"/>
    </reaction>
</comment>
<gene>
    <name evidence="5" type="ORF">Q8X39_08510</name>
</gene>
<organism evidence="5 6">
    <name type="scientific">Leptothrix discophora</name>
    <dbReference type="NCBI Taxonomy" id="89"/>
    <lineage>
        <taxon>Bacteria</taxon>
        <taxon>Pseudomonadati</taxon>
        <taxon>Pseudomonadota</taxon>
        <taxon>Betaproteobacteria</taxon>
        <taxon>Burkholderiales</taxon>
        <taxon>Sphaerotilaceae</taxon>
        <taxon>Leptothrix</taxon>
    </lineage>
</organism>
<dbReference type="InterPro" id="IPR000160">
    <property type="entry name" value="GGDEF_dom"/>
</dbReference>
<feature type="domain" description="GGDEF" evidence="4">
    <location>
        <begin position="223"/>
        <end position="356"/>
    </location>
</feature>
<dbReference type="EMBL" id="JAUZEE010000003">
    <property type="protein sequence ID" value="MDP4300676.1"/>
    <property type="molecule type" value="Genomic_DNA"/>
</dbReference>
<dbReference type="EC" id="2.7.7.65" evidence="1"/>
<dbReference type="PANTHER" id="PTHR45138">
    <property type="entry name" value="REGULATORY COMPONENTS OF SENSORY TRANSDUCTION SYSTEM"/>
    <property type="match status" value="1"/>
</dbReference>
<evidence type="ECO:0000259" key="4">
    <source>
        <dbReference type="PROSITE" id="PS50887"/>
    </source>
</evidence>
<keyword evidence="3" id="KW-0472">Membrane</keyword>
<reference evidence="5 6" key="1">
    <citation type="submission" date="2023-08" db="EMBL/GenBank/DDBJ databases">
        <authorList>
            <person name="Roldan D.M."/>
            <person name="Menes R.J."/>
        </authorList>
    </citation>
    <scope>NUCLEOTIDE SEQUENCE [LARGE SCALE GENOMIC DNA]</scope>
    <source>
        <strain evidence="5 6">CCM 2812</strain>
    </source>
</reference>
<dbReference type="CDD" id="cd01949">
    <property type="entry name" value="GGDEF"/>
    <property type="match status" value="1"/>
</dbReference>
<protein>
    <recommendedName>
        <fullName evidence="1">diguanylate cyclase</fullName>
        <ecNumber evidence="1">2.7.7.65</ecNumber>
    </recommendedName>
</protein>
<accession>A0ABT9G2G1</accession>